<dbReference type="EMBL" id="CP040558">
    <property type="protein sequence ID" value="QCU73169.1"/>
    <property type="molecule type" value="Genomic_DNA"/>
</dbReference>
<evidence type="ECO:0000256" key="7">
    <source>
        <dbReference type="SAM" id="Phobius"/>
    </source>
</evidence>
<evidence type="ECO:0000256" key="6">
    <source>
        <dbReference type="RuleBase" id="RU004057"/>
    </source>
</evidence>
<evidence type="ECO:0000256" key="3">
    <source>
        <dbReference type="ARBA" id="ARBA00022692"/>
    </source>
</evidence>
<evidence type="ECO:0000259" key="9">
    <source>
        <dbReference type="Pfam" id="PF01618"/>
    </source>
</evidence>
<dbReference type="PANTHER" id="PTHR30625">
    <property type="entry name" value="PROTEIN TOLQ"/>
    <property type="match status" value="1"/>
</dbReference>
<evidence type="ECO:0000313" key="11">
    <source>
        <dbReference type="Proteomes" id="UP000310065"/>
    </source>
</evidence>
<dbReference type="GO" id="GO:0017038">
    <property type="term" value="P:protein import"/>
    <property type="evidence" value="ECO:0007669"/>
    <property type="project" value="TreeGrafter"/>
</dbReference>
<feature type="domain" description="MotA/TolQ/ExbB proton channel" evidence="9">
    <location>
        <begin position="320"/>
        <end position="425"/>
    </location>
</feature>
<proteinExistence type="inferred from homology"/>
<dbReference type="InterPro" id="IPR050790">
    <property type="entry name" value="ExbB/TolQ_transport"/>
</dbReference>
<name>A0A4P9IY77_9GAMM</name>
<comment type="similarity">
    <text evidence="6">Belongs to the exbB/tolQ family.</text>
</comment>
<feature type="chain" id="PRO_5020312314" evidence="8">
    <location>
        <begin position="25"/>
        <end position="441"/>
    </location>
</feature>
<keyword evidence="8" id="KW-0732">Signal</keyword>
<evidence type="ECO:0000256" key="1">
    <source>
        <dbReference type="ARBA" id="ARBA00004651"/>
    </source>
</evidence>
<evidence type="ECO:0000256" key="8">
    <source>
        <dbReference type="SAM" id="SignalP"/>
    </source>
</evidence>
<keyword evidence="4 7" id="KW-1133">Transmembrane helix</keyword>
<keyword evidence="6" id="KW-0653">Protein transport</keyword>
<protein>
    <submittedName>
        <fullName evidence="10">MotA/TolQ/ExbB proton channel family protein</fullName>
    </submittedName>
</protein>
<evidence type="ECO:0000256" key="5">
    <source>
        <dbReference type="ARBA" id="ARBA00023136"/>
    </source>
</evidence>
<dbReference type="PANTHER" id="PTHR30625:SF11">
    <property type="entry name" value="MOTA_TOLQ_EXBB PROTON CHANNEL DOMAIN-CONTAINING PROTEIN"/>
    <property type="match status" value="1"/>
</dbReference>
<keyword evidence="6" id="KW-0813">Transport</keyword>
<dbReference type="AlphaFoldDB" id="A0A4P9IY77"/>
<gene>
    <name evidence="10" type="ORF">FFU37_01230</name>
</gene>
<feature type="signal peptide" evidence="8">
    <location>
        <begin position="1"/>
        <end position="24"/>
    </location>
</feature>
<keyword evidence="5 7" id="KW-0472">Membrane</keyword>
<organism evidence="10 11">
    <name type="scientific">Pseudoalteromonas distincta</name>
    <dbReference type="NCBI Taxonomy" id="77608"/>
    <lineage>
        <taxon>Bacteria</taxon>
        <taxon>Pseudomonadati</taxon>
        <taxon>Pseudomonadota</taxon>
        <taxon>Gammaproteobacteria</taxon>
        <taxon>Alteromonadales</taxon>
        <taxon>Pseudoalteromonadaceae</taxon>
        <taxon>Pseudoalteromonas</taxon>
    </lineage>
</organism>
<feature type="transmembrane region" description="Helical" evidence="7">
    <location>
        <begin position="344"/>
        <end position="368"/>
    </location>
</feature>
<sequence>MATNSIIKVFSATVLLFSANISFAASSDDAKQSILSDIKTAQRTLSKTQNSISKEQATLAKQIFTKQQSLSKLREQAAVNRRLADENTLSLDQLQTRLDTWQQQQQYQLNLLSRFVRQNTSNSASSNESANSQNELLSRVVSLINNQEQALYPQLKKQSVVLSNGELSQANTLQVGPVAWFSTQTPKLMGLLNLDDESNALKVALVQSTSDDNPLDNTLKQNGVGSTLLTFDPSLTHLVTSQAQQESPLEHLEKGGLWAIPIILFACFALTIALLKAAQLLRLSKIKMHSQMQLQQLFKAENSSEFAGMQKQLFNLTLQSEKGQVRDDQLFNQLIHDKHKLDNFIGAIAVTAAVAPLLGLLGTVSGMIETFKMMTLFGSGDPEVVSGGIAQALITTELGLVVAIPALVLNALLSRKAKAYYSQLEGFALQLSQLEKGDNNV</sequence>
<feature type="transmembrane region" description="Helical" evidence="7">
    <location>
        <begin position="388"/>
        <end position="413"/>
    </location>
</feature>
<dbReference type="GO" id="GO:0005886">
    <property type="term" value="C:plasma membrane"/>
    <property type="evidence" value="ECO:0007669"/>
    <property type="project" value="UniProtKB-SubCell"/>
</dbReference>
<evidence type="ECO:0000313" key="10">
    <source>
        <dbReference type="EMBL" id="QCU73169.1"/>
    </source>
</evidence>
<dbReference type="Pfam" id="PF01618">
    <property type="entry name" value="MotA_ExbB"/>
    <property type="match status" value="1"/>
</dbReference>
<dbReference type="InterPro" id="IPR002898">
    <property type="entry name" value="MotA_ExbB_proton_chnl"/>
</dbReference>
<comment type="subcellular location">
    <subcellularLocation>
        <location evidence="1">Cell membrane</location>
        <topology evidence="1">Multi-pass membrane protein</topology>
    </subcellularLocation>
    <subcellularLocation>
        <location evidence="6">Membrane</location>
        <topology evidence="6">Multi-pass membrane protein</topology>
    </subcellularLocation>
</comment>
<accession>A0A4P9IY77</accession>
<dbReference type="Proteomes" id="UP000310065">
    <property type="component" value="Chromosome L1"/>
</dbReference>
<dbReference type="KEGG" id="pdv:FFU37_01230"/>
<keyword evidence="2" id="KW-1003">Cell membrane</keyword>
<evidence type="ECO:0000256" key="4">
    <source>
        <dbReference type="ARBA" id="ARBA00022989"/>
    </source>
</evidence>
<dbReference type="RefSeq" id="WP_138488521.1">
    <property type="nucleotide sequence ID" value="NZ_CP040558.1"/>
</dbReference>
<dbReference type="GeneID" id="88774252"/>
<reference evidence="10 11" key="1">
    <citation type="submission" date="2019-05" db="EMBL/GenBank/DDBJ databases">
        <title>Complete genome sequence of Pseudoalteromonas sp. 16-SW-7(T) isolated from the Okhotsk Sea, Russia.</title>
        <authorList>
            <person name="Nguyen T.H."/>
            <person name="Nedashkovskaya O.I."/>
            <person name="Kim S.-G."/>
        </authorList>
    </citation>
    <scope>NUCLEOTIDE SEQUENCE [LARGE SCALE GENOMIC DNA]</scope>
    <source>
        <strain evidence="10 11">16-SW-7</strain>
    </source>
</reference>
<evidence type="ECO:0000256" key="2">
    <source>
        <dbReference type="ARBA" id="ARBA00022475"/>
    </source>
</evidence>
<feature type="transmembrane region" description="Helical" evidence="7">
    <location>
        <begin position="257"/>
        <end position="278"/>
    </location>
</feature>
<keyword evidence="3 7" id="KW-0812">Transmembrane</keyword>